<keyword evidence="3" id="KW-1185">Reference proteome</keyword>
<evidence type="ECO:0000256" key="1">
    <source>
        <dbReference type="SAM" id="MobiDB-lite"/>
    </source>
</evidence>
<evidence type="ECO:0000313" key="2">
    <source>
        <dbReference type="EMBL" id="RUO45199.1"/>
    </source>
</evidence>
<proteinExistence type="predicted"/>
<dbReference type="EMBL" id="PIPS01000001">
    <property type="protein sequence ID" value="RUO45199.1"/>
    <property type="molecule type" value="Genomic_DNA"/>
</dbReference>
<name>A0AA94JDV3_9GAMM</name>
<dbReference type="RefSeq" id="WP_126819581.1">
    <property type="nucleotide sequence ID" value="NZ_PIPS01000001.1"/>
</dbReference>
<accession>A0AA94JDV3</accession>
<reference evidence="3" key="1">
    <citation type="journal article" date="2018" name="Front. Microbiol.">
        <title>Genome-Based Analysis Reveals the Taxonomy and Diversity of the Family Idiomarinaceae.</title>
        <authorList>
            <person name="Liu Y."/>
            <person name="Lai Q."/>
            <person name="Shao Z."/>
        </authorList>
    </citation>
    <scope>NUCLEOTIDE SEQUENCE [LARGE SCALE GENOMIC DNA]</scope>
    <source>
        <strain evidence="3">SN-14</strain>
    </source>
</reference>
<gene>
    <name evidence="2" type="ORF">CWE23_04055</name>
</gene>
<feature type="region of interest" description="Disordered" evidence="1">
    <location>
        <begin position="229"/>
        <end position="250"/>
    </location>
</feature>
<dbReference type="Proteomes" id="UP000286680">
    <property type="component" value="Unassembled WGS sequence"/>
</dbReference>
<feature type="compositionally biased region" description="Basic and acidic residues" evidence="1">
    <location>
        <begin position="229"/>
        <end position="241"/>
    </location>
</feature>
<feature type="compositionally biased region" description="Basic and acidic residues" evidence="1">
    <location>
        <begin position="291"/>
        <end position="301"/>
    </location>
</feature>
<feature type="region of interest" description="Disordered" evidence="1">
    <location>
        <begin position="281"/>
        <end position="301"/>
    </location>
</feature>
<evidence type="ECO:0000313" key="3">
    <source>
        <dbReference type="Proteomes" id="UP000286680"/>
    </source>
</evidence>
<sequence>MAAKHPFAAITFDSVVYLGAGYGENLDELLTQINANHWHLVEGDSKKHKPLQQAMNALQNSDKVTLHKHVVSDDGTTKTWFSYNLDEFSGLKKAKELDQLFPGLKLKQEKAVDTQALPDFVRQLELSSKENNLLIVDLPGQALELIESILKAGQKPLFSQMVLTTTTEQAFEQGGTLERIKQWLDKQGYHTRNEPYDDPDFPVLCYSFDKYSAAEFAKLKKERDEAVARASDAEKERDEAVARASGTSKELEQIKKERDDALARASGTSKELEQIKKERDEAVARASGTSKELEQVKKERDDAVALASGTSKELEKLKHNLTQTSEQLEKTAAELSKLKIELKQLQSEKQDLTQKLEIKSKRNTELEQANYKLAEENEKTKLNQDAIGREMQKVEAQVEVLKDILFKIRSEEGNK</sequence>
<dbReference type="AlphaFoldDB" id="A0AA94JDV3"/>
<comment type="caution">
    <text evidence="2">The sequence shown here is derived from an EMBL/GenBank/DDBJ whole genome shotgun (WGS) entry which is preliminary data.</text>
</comment>
<protein>
    <submittedName>
        <fullName evidence="2">Uncharacterized protein</fullName>
    </submittedName>
</protein>
<organism evidence="2 3">
    <name type="scientific">Idiomarina aquatica</name>
    <dbReference type="NCBI Taxonomy" id="1327752"/>
    <lineage>
        <taxon>Bacteria</taxon>
        <taxon>Pseudomonadati</taxon>
        <taxon>Pseudomonadota</taxon>
        <taxon>Gammaproteobacteria</taxon>
        <taxon>Alteromonadales</taxon>
        <taxon>Idiomarinaceae</taxon>
        <taxon>Idiomarina</taxon>
    </lineage>
</organism>